<sequence length="139" mass="15836">MLLQGVEVEKAWRELWNELHHQNDVDTASYAAVPALVHIYELRGVPHYNTYALVTTIELARQNGRNPDLPENLRAAYEAAWQKLVEIGLRELKAANTEPLVSCIIAVLAIAKGQRDLGWFATNYDESERREILERAEVI</sequence>
<proteinExistence type="predicted"/>
<keyword evidence="2" id="KW-1185">Reference proteome</keyword>
<dbReference type="Proteomes" id="UP000326202">
    <property type="component" value="Chromosome"/>
</dbReference>
<dbReference type="AlphaFoldDB" id="A0A5J6MQE4"/>
<protein>
    <submittedName>
        <fullName evidence="1">Uncharacterized protein</fullName>
    </submittedName>
</protein>
<dbReference type="KEGG" id="htq:FRZ44_49390"/>
<accession>A0A5J6MQE4</accession>
<reference evidence="1 2" key="1">
    <citation type="submission" date="2019-08" db="EMBL/GenBank/DDBJ databases">
        <title>Hyperibacter terrae gen. nov., sp. nov. and Hyperibacter viscosus sp. nov., two new members in the family Rhodospirillaceae isolated from the rhizosphere of Hypericum perforatum.</title>
        <authorList>
            <person name="Noviana Z."/>
        </authorList>
    </citation>
    <scope>NUCLEOTIDE SEQUENCE [LARGE SCALE GENOMIC DNA]</scope>
    <source>
        <strain evidence="1 2">R5913</strain>
    </source>
</reference>
<name>A0A5J6MQE4_9PROT</name>
<gene>
    <name evidence="1" type="ORF">FRZ44_49390</name>
</gene>
<evidence type="ECO:0000313" key="1">
    <source>
        <dbReference type="EMBL" id="QEX19624.1"/>
    </source>
</evidence>
<organism evidence="1 2">
    <name type="scientific">Hypericibacter terrae</name>
    <dbReference type="NCBI Taxonomy" id="2602015"/>
    <lineage>
        <taxon>Bacteria</taxon>
        <taxon>Pseudomonadati</taxon>
        <taxon>Pseudomonadota</taxon>
        <taxon>Alphaproteobacteria</taxon>
        <taxon>Rhodospirillales</taxon>
        <taxon>Dongiaceae</taxon>
        <taxon>Hypericibacter</taxon>
    </lineage>
</organism>
<dbReference type="EMBL" id="CP042906">
    <property type="protein sequence ID" value="QEX19624.1"/>
    <property type="molecule type" value="Genomic_DNA"/>
</dbReference>
<evidence type="ECO:0000313" key="2">
    <source>
        <dbReference type="Proteomes" id="UP000326202"/>
    </source>
</evidence>